<dbReference type="PIRSF" id="PIRSF001439">
    <property type="entry name" value="CryM"/>
    <property type="match status" value="1"/>
</dbReference>
<dbReference type="Gene3D" id="3.40.50.720">
    <property type="entry name" value="NAD(P)-binding Rossmann-like Domain"/>
    <property type="match status" value="1"/>
</dbReference>
<evidence type="ECO:0000313" key="2">
    <source>
        <dbReference type="Proteomes" id="UP000076715"/>
    </source>
</evidence>
<dbReference type="Proteomes" id="UP000076715">
    <property type="component" value="Unassembled WGS sequence"/>
</dbReference>
<dbReference type="RefSeq" id="WP_066314841.1">
    <property type="nucleotide sequence ID" value="NZ_LQRT01000016.1"/>
</dbReference>
<dbReference type="InterPro" id="IPR003462">
    <property type="entry name" value="ODC_Mu_crystall"/>
</dbReference>
<reference evidence="1 2" key="1">
    <citation type="submission" date="2016-01" db="EMBL/GenBank/DDBJ databases">
        <title>The draft genome sequence of Aquimarina sp. RZW4-3-2.</title>
        <authorList>
            <person name="Wang Y."/>
        </authorList>
    </citation>
    <scope>NUCLEOTIDE SEQUENCE [LARGE SCALE GENOMIC DNA]</scope>
    <source>
        <strain evidence="1 2">RZW4-3-2</strain>
    </source>
</reference>
<keyword evidence="2" id="KW-1185">Reference proteome</keyword>
<proteinExistence type="predicted"/>
<organism evidence="1 2">
    <name type="scientific">Aquimarina aggregata</name>
    <dbReference type="NCBI Taxonomy" id="1642818"/>
    <lineage>
        <taxon>Bacteria</taxon>
        <taxon>Pseudomonadati</taxon>
        <taxon>Bacteroidota</taxon>
        <taxon>Flavobacteriia</taxon>
        <taxon>Flavobacteriales</taxon>
        <taxon>Flavobacteriaceae</taxon>
        <taxon>Aquimarina</taxon>
    </lineage>
</organism>
<dbReference type="GO" id="GO:0005737">
    <property type="term" value="C:cytoplasm"/>
    <property type="evidence" value="ECO:0007669"/>
    <property type="project" value="TreeGrafter"/>
</dbReference>
<comment type="caution">
    <text evidence="1">The sequence shown here is derived from an EMBL/GenBank/DDBJ whole genome shotgun (WGS) entry which is preliminary data.</text>
</comment>
<dbReference type="InterPro" id="IPR023401">
    <property type="entry name" value="ODC_N"/>
</dbReference>
<sequence>MINVSFEQIQSLIEIQDLFEPVKQSFIDYNSSRLIGIPIHLLHFPNNSDAHIKTAAIDGYPYFSIKVATMFPNNLKQNKSPNNGSIFLFDANTGELKAILDDKGTLTDLRTAAAVGIITNVVASQQSNAVSVIGTGIQAYHQVLALSKLRVITSLVIYGRNKNNAILLKNKLEKKLQNISITIANSVEEAVKTTTIILTTTSSKTPLIKGEWLQKGQHITAVGADDTFKKELDIDCFKKADMVFVDSLDLNSKYGEYSTALKSLPQLKNKTIEFGKAFSDNTYSGDSNKITIAKLVGLGTQDLAAATLVMNKLA</sequence>
<dbReference type="Pfam" id="PF02423">
    <property type="entry name" value="OCD_Mu_crystall"/>
    <property type="match status" value="1"/>
</dbReference>
<dbReference type="PANTHER" id="PTHR13812:SF19">
    <property type="entry name" value="KETIMINE REDUCTASE MU-CRYSTALLIN"/>
    <property type="match status" value="1"/>
</dbReference>
<dbReference type="STRING" id="1642818.AWE51_25210"/>
<accession>A0A162CPB7</accession>
<dbReference type="Gene3D" id="3.30.1780.10">
    <property type="entry name" value="ornithine cyclodeaminase, domain 1"/>
    <property type="match status" value="1"/>
</dbReference>
<protein>
    <recommendedName>
        <fullName evidence="3">Ornithine cyclodeaminase</fullName>
    </recommendedName>
</protein>
<dbReference type="EMBL" id="LQRT01000016">
    <property type="protein sequence ID" value="KZS40144.1"/>
    <property type="molecule type" value="Genomic_DNA"/>
</dbReference>
<gene>
    <name evidence="1" type="ORF">AWE51_25210</name>
</gene>
<dbReference type="OrthoDB" id="9792005at2"/>
<dbReference type="AlphaFoldDB" id="A0A162CPB7"/>
<name>A0A162CPB7_9FLAO</name>
<dbReference type="SUPFAM" id="SSF51735">
    <property type="entry name" value="NAD(P)-binding Rossmann-fold domains"/>
    <property type="match status" value="1"/>
</dbReference>
<dbReference type="InterPro" id="IPR036291">
    <property type="entry name" value="NAD(P)-bd_dom_sf"/>
</dbReference>
<evidence type="ECO:0008006" key="3">
    <source>
        <dbReference type="Google" id="ProtNLM"/>
    </source>
</evidence>
<dbReference type="PANTHER" id="PTHR13812">
    <property type="entry name" value="KETIMINE REDUCTASE MU-CRYSTALLIN"/>
    <property type="match status" value="1"/>
</dbReference>
<evidence type="ECO:0000313" key="1">
    <source>
        <dbReference type="EMBL" id="KZS40144.1"/>
    </source>
</evidence>